<comment type="caution">
    <text evidence="2">The sequence shown here is derived from an EMBL/GenBank/DDBJ whole genome shotgun (WGS) entry which is preliminary data.</text>
</comment>
<evidence type="ECO:0000313" key="2">
    <source>
        <dbReference type="EMBL" id="GAA4954626.1"/>
    </source>
</evidence>
<evidence type="ECO:0008006" key="4">
    <source>
        <dbReference type="Google" id="ProtNLM"/>
    </source>
</evidence>
<proteinExistence type="predicted"/>
<protein>
    <recommendedName>
        <fullName evidence="4">Secreted protein</fullName>
    </recommendedName>
</protein>
<evidence type="ECO:0000256" key="1">
    <source>
        <dbReference type="SAM" id="MobiDB-lite"/>
    </source>
</evidence>
<sequence length="98" mass="10458">MRRDLRILSRTAAARRGARPVGAAVLLPCPLSPLQCSRDLAPTQFLVVAPHCGGHCPARSLKLRSDGRPQGRPSAFPDLVRGVRRGPAGGPASREYPL</sequence>
<reference evidence="3" key="1">
    <citation type="journal article" date="2019" name="Int. J. Syst. Evol. Microbiol.">
        <title>The Global Catalogue of Microorganisms (GCM) 10K type strain sequencing project: providing services to taxonomists for standard genome sequencing and annotation.</title>
        <authorList>
            <consortium name="The Broad Institute Genomics Platform"/>
            <consortium name="The Broad Institute Genome Sequencing Center for Infectious Disease"/>
            <person name="Wu L."/>
            <person name="Ma J."/>
        </authorList>
    </citation>
    <scope>NUCLEOTIDE SEQUENCE [LARGE SCALE GENOMIC DNA]</scope>
    <source>
        <strain evidence="3">JCM 17986</strain>
    </source>
</reference>
<evidence type="ECO:0000313" key="3">
    <source>
        <dbReference type="Proteomes" id="UP001500466"/>
    </source>
</evidence>
<dbReference type="EMBL" id="BAABHS010000004">
    <property type="protein sequence ID" value="GAA4954626.1"/>
    <property type="molecule type" value="Genomic_DNA"/>
</dbReference>
<keyword evidence="3" id="KW-1185">Reference proteome</keyword>
<dbReference type="Proteomes" id="UP001500466">
    <property type="component" value="Unassembled WGS sequence"/>
</dbReference>
<organism evidence="2 3">
    <name type="scientific">Yinghuangia aomiensis</name>
    <dbReference type="NCBI Taxonomy" id="676205"/>
    <lineage>
        <taxon>Bacteria</taxon>
        <taxon>Bacillati</taxon>
        <taxon>Actinomycetota</taxon>
        <taxon>Actinomycetes</taxon>
        <taxon>Kitasatosporales</taxon>
        <taxon>Streptomycetaceae</taxon>
        <taxon>Yinghuangia</taxon>
    </lineage>
</organism>
<accession>A0ABP9GW88</accession>
<feature type="region of interest" description="Disordered" evidence="1">
    <location>
        <begin position="63"/>
        <end position="98"/>
    </location>
</feature>
<gene>
    <name evidence="2" type="ORF">GCM10023205_15490</name>
</gene>
<name>A0ABP9GW88_9ACTN</name>